<dbReference type="PANTHER" id="PTHR33018">
    <property type="entry name" value="OS10G0338966 PROTEIN-RELATED"/>
    <property type="match status" value="1"/>
</dbReference>
<comment type="caution">
    <text evidence="1">The sequence shown here is derived from an EMBL/GenBank/DDBJ whole genome shotgun (WGS) entry which is preliminary data.</text>
</comment>
<evidence type="ECO:0000313" key="2">
    <source>
        <dbReference type="Proteomes" id="UP001164776"/>
    </source>
</evidence>
<organism evidence="1 2">
    <name type="scientific">Paspalum vaginatum</name>
    <name type="common">seashore paspalum</name>
    <dbReference type="NCBI Taxonomy" id="158149"/>
    <lineage>
        <taxon>Eukaryota</taxon>
        <taxon>Viridiplantae</taxon>
        <taxon>Streptophyta</taxon>
        <taxon>Embryophyta</taxon>
        <taxon>Tracheophyta</taxon>
        <taxon>Spermatophyta</taxon>
        <taxon>Magnoliopsida</taxon>
        <taxon>Liliopsida</taxon>
        <taxon>Poales</taxon>
        <taxon>Poaceae</taxon>
        <taxon>PACMAD clade</taxon>
        <taxon>Panicoideae</taxon>
        <taxon>Andropogonodae</taxon>
        <taxon>Paspaleae</taxon>
        <taxon>Paspalinae</taxon>
        <taxon>Paspalum</taxon>
    </lineage>
</organism>
<sequence>MAMTMSLSNQKILTPKRLLPINADQALQFETNATPSTSRTKRRKRTKNTVLTTVYTVDVVGLAGDPIEPTLVLTKFRNTVGALVRTWMEPSIFDWRKVPSATKKFLWTELQKEVAKDYALKQFGQAYRRWRSDLNTKYVKQNLTPLNEYGRIMLVQWDEFVRQKMSEKGLELSKLNSVSTKLNVHKPDLGPGGYRAKVPRWNREIEEIIAKGQPDPYEGLNQSIGTKEHRGRVRGISSKLNWKQGFVDDIHMYKKKDRYNQELREAVEKAGLQQTPIGETAQINLSKELALEITSPTPCSLHIPLGIHGRTEEVGTTLAIPTKGTFHGTPIPTSYATI</sequence>
<dbReference type="Proteomes" id="UP001164776">
    <property type="component" value="Unassembled WGS sequence"/>
</dbReference>
<dbReference type="EMBL" id="MU629570">
    <property type="protein sequence ID" value="KAJ1256041.1"/>
    <property type="molecule type" value="Genomic_DNA"/>
</dbReference>
<reference evidence="1 2" key="1">
    <citation type="submission" date="2022-10" db="EMBL/GenBank/DDBJ databases">
        <title>WGS assembly of Paspalum vaginatum 540-79.</title>
        <authorList>
            <person name="Sun G."/>
            <person name="Wase N."/>
            <person name="Shu S."/>
            <person name="Jenkins J."/>
            <person name="Zhou B."/>
            <person name="Torres-Rodriguez J."/>
            <person name="Chen C."/>
            <person name="Sandor L."/>
            <person name="Plott C."/>
            <person name="Yoshinga Y."/>
            <person name="Daum C."/>
            <person name="Qi P."/>
            <person name="Barry K."/>
            <person name="Lipzen A."/>
            <person name="Berry L."/>
            <person name="Pedersen C."/>
            <person name="Gottilla T."/>
            <person name="Foltz A."/>
            <person name="Yu H."/>
            <person name="O'Malley R."/>
            <person name="Zhang C."/>
            <person name="Devos K."/>
            <person name="Sigmon B."/>
            <person name="Yu B."/>
            <person name="Obata T."/>
            <person name="Schmutz J."/>
            <person name="Schnable J."/>
        </authorList>
    </citation>
    <scope>NUCLEOTIDE SEQUENCE [LARGE SCALE GENOMIC DNA]</scope>
    <source>
        <strain evidence="2">cv. 540-79</strain>
    </source>
</reference>
<accession>A0A9W7XBQ7</accession>
<keyword evidence="2" id="KW-1185">Reference proteome</keyword>
<name>A0A9W7XBQ7_9POAL</name>
<evidence type="ECO:0000313" key="1">
    <source>
        <dbReference type="EMBL" id="KAJ1256041.1"/>
    </source>
</evidence>
<dbReference type="PANTHER" id="PTHR33018:SF19">
    <property type="entry name" value="OS12G0558775 PROTEIN"/>
    <property type="match status" value="1"/>
</dbReference>
<gene>
    <name evidence="1" type="ORF">BS78_K097100</name>
</gene>
<dbReference type="OrthoDB" id="1911146at2759"/>
<dbReference type="AlphaFoldDB" id="A0A9W7XBQ7"/>
<proteinExistence type="predicted"/>
<protein>
    <submittedName>
        <fullName evidence="1">Uncharacterized protein</fullName>
    </submittedName>
</protein>